<name>A0A1I6YP31_9ACTN</name>
<accession>A0A1I6YP31</accession>
<dbReference type="STRING" id="995060.SAMN04487904_10348"/>
<dbReference type="AlphaFoldDB" id="A0A1I6YP31"/>
<feature type="domain" description="DUF1737" evidence="1">
    <location>
        <begin position="5"/>
        <end position="52"/>
    </location>
</feature>
<dbReference type="RefSeq" id="WP_092975320.1">
    <property type="nucleotide sequence ID" value="NZ_FPAT01000003.1"/>
</dbReference>
<evidence type="ECO:0000313" key="3">
    <source>
        <dbReference type="Proteomes" id="UP000199165"/>
    </source>
</evidence>
<reference evidence="3" key="1">
    <citation type="submission" date="2016-10" db="EMBL/GenBank/DDBJ databases">
        <authorList>
            <person name="Varghese N."/>
            <person name="Submissions S."/>
        </authorList>
    </citation>
    <scope>NUCLEOTIDE SEQUENCE [LARGE SCALE GENOMIC DNA]</scope>
    <source>
        <strain evidence="3">DSM 45501</strain>
    </source>
</reference>
<dbReference type="Proteomes" id="UP000199165">
    <property type="component" value="Unassembled WGS sequence"/>
</dbReference>
<dbReference type="EMBL" id="FPAT01000003">
    <property type="protein sequence ID" value="SFT52217.1"/>
    <property type="molecule type" value="Genomic_DNA"/>
</dbReference>
<dbReference type="InterPro" id="IPR013619">
    <property type="entry name" value="DUF1737"/>
</dbReference>
<dbReference type="Pfam" id="PF08410">
    <property type="entry name" value="DUF1737"/>
    <property type="match status" value="1"/>
</dbReference>
<evidence type="ECO:0000313" key="2">
    <source>
        <dbReference type="EMBL" id="SFT52217.1"/>
    </source>
</evidence>
<gene>
    <name evidence="2" type="ORF">SAMN04487904_10348</name>
</gene>
<keyword evidence="3" id="KW-1185">Reference proteome</keyword>
<evidence type="ECO:0000259" key="1">
    <source>
        <dbReference type="Pfam" id="PF08410"/>
    </source>
</evidence>
<proteinExistence type="predicted"/>
<organism evidence="2 3">
    <name type="scientific">Actinopolyspora righensis</name>
    <dbReference type="NCBI Taxonomy" id="995060"/>
    <lineage>
        <taxon>Bacteria</taxon>
        <taxon>Bacillati</taxon>
        <taxon>Actinomycetota</taxon>
        <taxon>Actinomycetes</taxon>
        <taxon>Actinopolysporales</taxon>
        <taxon>Actinopolysporaceae</taxon>
        <taxon>Actinopolyspora</taxon>
        <taxon>Actinopolyspora alba group</taxon>
    </lineage>
</organism>
<sequence>MQSLRYRFITGSADDAEFCRRISALLDEDYVLHGSPCMSYDGKTTIVGQALVLPNDDAANS</sequence>
<protein>
    <recommendedName>
        <fullName evidence="1">DUF1737 domain-containing protein</fullName>
    </recommendedName>
</protein>